<dbReference type="InterPro" id="IPR012302">
    <property type="entry name" value="Malic_NAD-bd"/>
</dbReference>
<keyword evidence="3 7" id="KW-0479">Metal-binding</keyword>
<evidence type="ECO:0000256" key="5">
    <source>
        <dbReference type="PIRSR" id="PIRSR000106-1"/>
    </source>
</evidence>
<protein>
    <submittedName>
        <fullName evidence="11">NAD-dependent malic enzyme</fullName>
    </submittedName>
</protein>
<dbReference type="SMART" id="SM01274">
    <property type="entry name" value="malic"/>
    <property type="match status" value="1"/>
</dbReference>
<dbReference type="InterPro" id="IPR036291">
    <property type="entry name" value="NAD(P)-bd_dom_sf"/>
</dbReference>
<evidence type="ECO:0000259" key="10">
    <source>
        <dbReference type="SMART" id="SM01274"/>
    </source>
</evidence>
<feature type="binding site" evidence="7">
    <location>
        <position position="133"/>
    </location>
    <ligand>
        <name>a divalent metal cation</name>
        <dbReference type="ChEBI" id="CHEBI:60240"/>
    </ligand>
</feature>
<dbReference type="InterPro" id="IPR046346">
    <property type="entry name" value="Aminoacid_DH-like_N_sf"/>
</dbReference>
<dbReference type="FunFam" id="3.40.50.720:FF:000095">
    <property type="entry name" value="NADP-dependent malic enzyme"/>
    <property type="match status" value="1"/>
</dbReference>
<sequence>MTLREEALHMHRVNKGKLESKSKVPVRNARDLSLAYSPGVAEPCKEIYDKPETVFDYTMKGNMVAVVSDGTAVLGLGNIGPEAALPVMEGKAVLFKSFAGVDAFPICLSTTDVDKIVETVKLLEPTFGGVNLEDIAAPNCFAIEERLKKETNIPVFHDDQHGTAIVTVAGLVNALKIVGKKMNEIKVVANGAGAAGIAIIKLLYSYGVRDIIMCDTKGAIYEGRPNGMNAIKDEVAKFTNRDNVEGSLADAIKGADVFIGVSVAGALTSEMVQTMNNDPIIFAMANPVPEIMPDEAKAAGAAVIGTGRSDFPNQVNNVLAFPGIFRGALDARATHINEKMKVAAVNAIASLIEESELSSDYVIPGPFDPRVAPAVAAAVANAAMETGVARIKVDPEEVKERTERLALIGKGE</sequence>
<comment type="similarity">
    <text evidence="2 8">Belongs to the malic enzymes family.</text>
</comment>
<proteinExistence type="inferred from homology"/>
<dbReference type="SUPFAM" id="SSF51735">
    <property type="entry name" value="NAD(P)-binding Rossmann-fold domains"/>
    <property type="match status" value="1"/>
</dbReference>
<dbReference type="FunFam" id="3.40.50.10380:FF:000003">
    <property type="entry name" value="NADP-dependent malic enzyme"/>
    <property type="match status" value="1"/>
</dbReference>
<evidence type="ECO:0000256" key="4">
    <source>
        <dbReference type="ARBA" id="ARBA00023002"/>
    </source>
</evidence>
<evidence type="ECO:0000256" key="7">
    <source>
        <dbReference type="PIRSR" id="PIRSR000106-3"/>
    </source>
</evidence>
<feature type="binding site" evidence="6">
    <location>
        <position position="316"/>
    </location>
    <ligand>
        <name>(S)-malate</name>
        <dbReference type="ChEBI" id="CHEBI:15589"/>
    </ligand>
</feature>
<evidence type="ECO:0000256" key="1">
    <source>
        <dbReference type="ARBA" id="ARBA00001936"/>
    </source>
</evidence>
<dbReference type="InterPro" id="IPR015884">
    <property type="entry name" value="Malic_enzyme_CS"/>
</dbReference>
<dbReference type="SMART" id="SM00919">
    <property type="entry name" value="Malic_M"/>
    <property type="match status" value="1"/>
</dbReference>
<dbReference type="PRINTS" id="PR00072">
    <property type="entry name" value="MALOXRDTASE"/>
</dbReference>
<feature type="binding site" evidence="7">
    <location>
        <position position="134"/>
    </location>
    <ligand>
        <name>a divalent metal cation</name>
        <dbReference type="ChEBI" id="CHEBI:60240"/>
    </ligand>
</feature>
<evidence type="ECO:0000313" key="12">
    <source>
        <dbReference type="Proteomes" id="UP000587942"/>
    </source>
</evidence>
<evidence type="ECO:0000256" key="3">
    <source>
        <dbReference type="ARBA" id="ARBA00022723"/>
    </source>
</evidence>
<dbReference type="GO" id="GO:0016616">
    <property type="term" value="F:oxidoreductase activity, acting on the CH-OH group of donors, NAD or NADP as acceptor"/>
    <property type="evidence" value="ECO:0007669"/>
    <property type="project" value="InterPro"/>
</dbReference>
<dbReference type="EMBL" id="JAAVUM010000008">
    <property type="protein sequence ID" value="NKE06268.1"/>
    <property type="molecule type" value="Genomic_DNA"/>
</dbReference>
<evidence type="ECO:0000256" key="6">
    <source>
        <dbReference type="PIRSR" id="PIRSR000106-2"/>
    </source>
</evidence>
<gene>
    <name evidence="11" type="ORF">GWK17_12450</name>
</gene>
<feature type="binding site" evidence="6">
    <location>
        <position position="286"/>
    </location>
    <ligand>
        <name>(S)-malate</name>
        <dbReference type="ChEBI" id="CHEBI:15589"/>
    </ligand>
</feature>
<keyword evidence="4" id="KW-0560">Oxidoreductase</keyword>
<reference evidence="11 12" key="1">
    <citation type="submission" date="2020-03" db="EMBL/GenBank/DDBJ databases">
        <authorList>
            <person name="Sun Q."/>
        </authorList>
    </citation>
    <scope>NUCLEOTIDE SEQUENCE [LARGE SCALE GENOMIC DNA]</scope>
    <source>
        <strain evidence="11 12">KACC 21451</strain>
    </source>
</reference>
<dbReference type="SUPFAM" id="SSF53223">
    <property type="entry name" value="Aminoacid dehydrogenase-like, N-terminal domain"/>
    <property type="match status" value="1"/>
</dbReference>
<comment type="cofactor">
    <cofactor evidence="1">
        <name>Mn(2+)</name>
        <dbReference type="ChEBI" id="CHEBI:29035"/>
    </cofactor>
</comment>
<comment type="cofactor">
    <cofactor evidence="7">
        <name>Mg(2+)</name>
        <dbReference type="ChEBI" id="CHEBI:18420"/>
    </cofactor>
    <cofactor evidence="7">
        <name>Mn(2+)</name>
        <dbReference type="ChEBI" id="CHEBI:29035"/>
    </cofactor>
    <text evidence="7">Divalent metal cations. Prefers magnesium or manganese.</text>
</comment>
<organism evidence="11 12">
    <name type="scientific">Mesobacillus selenatarsenatis</name>
    <dbReference type="NCBI Taxonomy" id="388741"/>
    <lineage>
        <taxon>Bacteria</taxon>
        <taxon>Bacillati</taxon>
        <taxon>Bacillota</taxon>
        <taxon>Bacilli</taxon>
        <taxon>Bacillales</taxon>
        <taxon>Bacillaceae</taxon>
        <taxon>Mesobacillus</taxon>
    </lineage>
</organism>
<feature type="active site" description="Proton donor" evidence="5">
    <location>
        <position position="36"/>
    </location>
</feature>
<dbReference type="PROSITE" id="PS00331">
    <property type="entry name" value="MALIC_ENZYMES"/>
    <property type="match status" value="1"/>
</dbReference>
<dbReference type="CDD" id="cd05311">
    <property type="entry name" value="NAD_bind_2_malic_enz"/>
    <property type="match status" value="1"/>
</dbReference>
<feature type="active site" description="Proton acceptor" evidence="5">
    <location>
        <position position="91"/>
    </location>
</feature>
<dbReference type="InterPro" id="IPR001891">
    <property type="entry name" value="Malic_OxRdtase"/>
</dbReference>
<name>A0A846TB63_9BACI</name>
<dbReference type="GO" id="GO:0004470">
    <property type="term" value="F:malic enzyme activity"/>
    <property type="evidence" value="ECO:0007669"/>
    <property type="project" value="InterPro"/>
</dbReference>
<dbReference type="InterPro" id="IPR051674">
    <property type="entry name" value="Malate_Decarboxylase"/>
</dbReference>
<dbReference type="InterPro" id="IPR037062">
    <property type="entry name" value="Malic_N_dom_sf"/>
</dbReference>
<dbReference type="Gene3D" id="3.40.50.10380">
    <property type="entry name" value="Malic enzyme, N-terminal domain"/>
    <property type="match status" value="1"/>
</dbReference>
<dbReference type="GO" id="GO:0051287">
    <property type="term" value="F:NAD binding"/>
    <property type="evidence" value="ECO:0007669"/>
    <property type="project" value="InterPro"/>
</dbReference>
<dbReference type="AlphaFoldDB" id="A0A846TB63"/>
<feature type="domain" description="Malic enzyme NAD-binding" evidence="9">
    <location>
        <begin position="160"/>
        <end position="384"/>
    </location>
</feature>
<feature type="binding site" evidence="7">
    <location>
        <position position="159"/>
    </location>
    <ligand>
        <name>a divalent metal cation</name>
        <dbReference type="ChEBI" id="CHEBI:60240"/>
    </ligand>
</feature>
<dbReference type="Pfam" id="PF00390">
    <property type="entry name" value="malic"/>
    <property type="match status" value="1"/>
</dbReference>
<evidence type="ECO:0000259" key="9">
    <source>
        <dbReference type="SMART" id="SM00919"/>
    </source>
</evidence>
<dbReference type="PANTHER" id="PTHR43237">
    <property type="entry name" value="NADP-DEPENDENT MALIC ENZYME"/>
    <property type="match status" value="1"/>
</dbReference>
<dbReference type="Gene3D" id="3.40.50.720">
    <property type="entry name" value="NAD(P)-binding Rossmann-like Domain"/>
    <property type="match status" value="1"/>
</dbReference>
<evidence type="ECO:0000256" key="2">
    <source>
        <dbReference type="ARBA" id="ARBA00008785"/>
    </source>
</evidence>
<dbReference type="RefSeq" id="WP_167832703.1">
    <property type="nucleotide sequence ID" value="NZ_JAAVUM010000008.1"/>
</dbReference>
<dbReference type="InterPro" id="IPR012301">
    <property type="entry name" value="Malic_N_dom"/>
</dbReference>
<dbReference type="GO" id="GO:0046872">
    <property type="term" value="F:metal ion binding"/>
    <property type="evidence" value="ECO:0007669"/>
    <property type="project" value="UniProtKB-KW"/>
</dbReference>
<comment type="caution">
    <text evidence="11">The sequence shown here is derived from an EMBL/GenBank/DDBJ whole genome shotgun (WGS) entry which is preliminary data.</text>
</comment>
<dbReference type="InterPro" id="IPR045213">
    <property type="entry name" value="Malic_NAD-bd_bact_type"/>
</dbReference>
<accession>A0A846TB63</accession>
<dbReference type="Proteomes" id="UP000587942">
    <property type="component" value="Unassembled WGS sequence"/>
</dbReference>
<dbReference type="PANTHER" id="PTHR43237:SF4">
    <property type="entry name" value="NADP-DEPENDENT MALIC ENZYME"/>
    <property type="match status" value="1"/>
</dbReference>
<evidence type="ECO:0000313" key="11">
    <source>
        <dbReference type="EMBL" id="NKE06268.1"/>
    </source>
</evidence>
<dbReference type="Pfam" id="PF03949">
    <property type="entry name" value="Malic_M"/>
    <property type="match status" value="1"/>
</dbReference>
<dbReference type="PIRSF" id="PIRSF000106">
    <property type="entry name" value="ME"/>
    <property type="match status" value="1"/>
</dbReference>
<feature type="domain" description="Malic enzyme N-terminal" evidence="10">
    <location>
        <begin position="15"/>
        <end position="148"/>
    </location>
</feature>
<evidence type="ECO:0000256" key="8">
    <source>
        <dbReference type="RuleBase" id="RU003427"/>
    </source>
</evidence>